<dbReference type="Proteomes" id="UP000179807">
    <property type="component" value="Unassembled WGS sequence"/>
</dbReference>
<comment type="caution">
    <text evidence="1">The sequence shown here is derived from an EMBL/GenBank/DDBJ whole genome shotgun (WGS) entry which is preliminary data.</text>
</comment>
<evidence type="ECO:0008006" key="3">
    <source>
        <dbReference type="Google" id="ProtNLM"/>
    </source>
</evidence>
<organism evidence="1 2">
    <name type="scientific">Tritrichomonas foetus</name>
    <dbReference type="NCBI Taxonomy" id="1144522"/>
    <lineage>
        <taxon>Eukaryota</taxon>
        <taxon>Metamonada</taxon>
        <taxon>Parabasalia</taxon>
        <taxon>Tritrichomonadida</taxon>
        <taxon>Tritrichomonadidae</taxon>
        <taxon>Tritrichomonas</taxon>
    </lineage>
</organism>
<dbReference type="InterPro" id="IPR008979">
    <property type="entry name" value="Galactose-bd-like_sf"/>
</dbReference>
<dbReference type="RefSeq" id="XP_068348012.1">
    <property type="nucleotide sequence ID" value="XM_068495673.1"/>
</dbReference>
<protein>
    <recommendedName>
        <fullName evidence="3">F5/8 type C domain-containing protein</fullName>
    </recommendedName>
</protein>
<name>A0A1J4JB42_9EUKA</name>
<dbReference type="SUPFAM" id="SSF49785">
    <property type="entry name" value="Galactose-binding domain-like"/>
    <property type="match status" value="1"/>
</dbReference>
<sequence length="415" mass="48501">MEITLNIEGIQRLNFEKNFVFHMGKRNLQCSRAQAAFLSKTCYQLFMSDPTIESFTFQTNTSEIYLPYLEKLMNGFSIDLNSIPSDQLNTFRDILHELNSLHLLSLLQSFNETITIENCISILEKKTLFMIDTTEEIEFISSHFYEIEKDQLLSLDVDHLIRIVESPKLKLENESLFCSFIIEYNNPLLLSYLEYKALNIHDLKNLFQHFSFSSFERSWPLIVSLITEKDVNLENLSRYDNIQLFYKDSLFDGVFAYLYNKTDGNPVLNNTVEITTTDWRSNSHPSSNIVDPIKRDEGNWYFGSTNNGTIIFNLKDYRLNLNGYTLKSHSSSWANGCFLNSWRIEGSNDGKSWEEVDSKSSNLLHENLKAVYFQCNSKSHYFQYFRFLQTSKNTNYTDHIALHSIEFFGVLIKKN</sequence>
<evidence type="ECO:0000313" key="2">
    <source>
        <dbReference type="Proteomes" id="UP000179807"/>
    </source>
</evidence>
<dbReference type="Gene3D" id="2.60.120.260">
    <property type="entry name" value="Galactose-binding domain-like"/>
    <property type="match status" value="1"/>
</dbReference>
<evidence type="ECO:0000313" key="1">
    <source>
        <dbReference type="EMBL" id="OHS94875.1"/>
    </source>
</evidence>
<reference evidence="1" key="1">
    <citation type="submission" date="2016-10" db="EMBL/GenBank/DDBJ databases">
        <authorList>
            <person name="Benchimol M."/>
            <person name="Almeida L.G."/>
            <person name="Vasconcelos A.T."/>
            <person name="Perreira-Neves A."/>
            <person name="Rosa I.A."/>
            <person name="Tasca T."/>
            <person name="Bogo M.R."/>
            <person name="de Souza W."/>
        </authorList>
    </citation>
    <scope>NUCLEOTIDE SEQUENCE [LARGE SCALE GENOMIC DNA]</scope>
    <source>
        <strain evidence="1">K</strain>
    </source>
</reference>
<proteinExistence type="predicted"/>
<dbReference type="GeneID" id="94830377"/>
<dbReference type="EMBL" id="MLAK01001282">
    <property type="protein sequence ID" value="OHS94875.1"/>
    <property type="molecule type" value="Genomic_DNA"/>
</dbReference>
<dbReference type="VEuPathDB" id="TrichDB:TRFO_10803"/>
<gene>
    <name evidence="1" type="ORF">TRFO_10803</name>
</gene>
<keyword evidence="2" id="KW-1185">Reference proteome</keyword>
<accession>A0A1J4JB42</accession>
<dbReference type="AlphaFoldDB" id="A0A1J4JB42"/>